<evidence type="ECO:0000313" key="2">
    <source>
        <dbReference type="Proteomes" id="UP000319263"/>
    </source>
</evidence>
<dbReference type="OrthoDB" id="134712at2"/>
<dbReference type="AlphaFoldDB" id="A0A516Q3H8"/>
<gene>
    <name evidence="1" type="ORF">FOE78_20585</name>
</gene>
<keyword evidence="2" id="KW-1185">Reference proteome</keyword>
<reference evidence="1 2" key="1">
    <citation type="submission" date="2019-07" db="EMBL/GenBank/DDBJ databases">
        <title>Microlunatus dokdonensis sp. nov. isolated from the rhizospheric soil of the wild plant Elymus tsukushiensis.</title>
        <authorList>
            <person name="Ghim S.-Y."/>
            <person name="Hwang Y.-J."/>
            <person name="Son J.-S."/>
            <person name="Shin J.-H."/>
        </authorList>
    </citation>
    <scope>NUCLEOTIDE SEQUENCE [LARGE SCALE GENOMIC DNA]</scope>
    <source>
        <strain evidence="1 2">KUDC0627</strain>
    </source>
</reference>
<organism evidence="1 2">
    <name type="scientific">Microlunatus elymi</name>
    <dbReference type="NCBI Taxonomy" id="2596828"/>
    <lineage>
        <taxon>Bacteria</taxon>
        <taxon>Bacillati</taxon>
        <taxon>Actinomycetota</taxon>
        <taxon>Actinomycetes</taxon>
        <taxon>Propionibacteriales</taxon>
        <taxon>Propionibacteriaceae</taxon>
        <taxon>Microlunatus</taxon>
    </lineage>
</organism>
<accession>A0A516Q3H8</accession>
<evidence type="ECO:0000313" key="1">
    <source>
        <dbReference type="EMBL" id="QDP97979.1"/>
    </source>
</evidence>
<dbReference type="EMBL" id="CP041692">
    <property type="protein sequence ID" value="QDP97979.1"/>
    <property type="molecule type" value="Genomic_DNA"/>
</dbReference>
<protein>
    <submittedName>
        <fullName evidence="1">Uncharacterized protein</fullName>
    </submittedName>
</protein>
<dbReference type="RefSeq" id="WP_143987933.1">
    <property type="nucleotide sequence ID" value="NZ_CP041692.1"/>
</dbReference>
<dbReference type="Proteomes" id="UP000319263">
    <property type="component" value="Chromosome"/>
</dbReference>
<dbReference type="KEGG" id="mik:FOE78_20585"/>
<name>A0A516Q3H8_9ACTN</name>
<proteinExistence type="predicted"/>
<sequence length="601" mass="65144">MQPAAALDDLLDRADAALSAGHGDEAARLYDLALDRSRNSGDLVRSTRAGLGAASAYVFGTDPGKVPAQLYDLLVRTTDDVDRARLAAALARCWSYAGQPRRSIRFATEAVQRARCCAQQALLADCLDAALSAHWGPDDLAERARLSAELDEVAAHVLDPLTRLQAQLWGLQVAVESLNLPAMNRHLRAMESLGEESDRARFFAASRRCMMELMQGRTTKVAALITIAEESASRAGLADAWMVIESMKGYSAVQRGDVATIAALAGRCEDFGRTEGIVVILAEAAYLWSQAGDVSRTRNVLDNFSSDVLDELPYDVNQLLTLQCVLQAALRVGRTSMIESVAPMLGCYPERAVINAGAVMFHGVTDDPLSRAAAVLGDPATAERLRDRAIRSYQRVGATWWRDQLLAQHRAPAPSDGGRHDAWVLRPAAAGLWMIGPADNPSMMRALRGFRILQRLLRTPGDPVPALELITEGGPTVIQSDLGRTVDAEALSAYRQRLTEIDSELIEADNWSDLARSELLRADRDALLAEIRSATGLNGRRRPSGSTHERARVAATKAIGGAIDRISSVDGPLGEHLRRSIRTGGECSYQPVGVQPDWMLD</sequence>